<proteinExistence type="predicted"/>
<dbReference type="AlphaFoldDB" id="A0A4S8MV87"/>
<keyword evidence="3" id="KW-1185">Reference proteome</keyword>
<feature type="region of interest" description="Disordered" evidence="1">
    <location>
        <begin position="1"/>
        <end position="51"/>
    </location>
</feature>
<feature type="compositionally biased region" description="Basic and acidic residues" evidence="1">
    <location>
        <begin position="19"/>
        <end position="43"/>
    </location>
</feature>
<name>A0A4S8MV87_DENBC</name>
<evidence type="ECO:0000256" key="1">
    <source>
        <dbReference type="SAM" id="MobiDB-lite"/>
    </source>
</evidence>
<reference evidence="2 3" key="1">
    <citation type="journal article" date="2019" name="Nat. Ecol. Evol.">
        <title>Megaphylogeny resolves global patterns of mushroom evolution.</title>
        <authorList>
            <person name="Varga T."/>
            <person name="Krizsan K."/>
            <person name="Foldi C."/>
            <person name="Dima B."/>
            <person name="Sanchez-Garcia M."/>
            <person name="Sanchez-Ramirez S."/>
            <person name="Szollosi G.J."/>
            <person name="Szarkandi J.G."/>
            <person name="Papp V."/>
            <person name="Albert L."/>
            <person name="Andreopoulos W."/>
            <person name="Angelini C."/>
            <person name="Antonin V."/>
            <person name="Barry K.W."/>
            <person name="Bougher N.L."/>
            <person name="Buchanan P."/>
            <person name="Buyck B."/>
            <person name="Bense V."/>
            <person name="Catcheside P."/>
            <person name="Chovatia M."/>
            <person name="Cooper J."/>
            <person name="Damon W."/>
            <person name="Desjardin D."/>
            <person name="Finy P."/>
            <person name="Geml J."/>
            <person name="Haridas S."/>
            <person name="Hughes K."/>
            <person name="Justo A."/>
            <person name="Karasinski D."/>
            <person name="Kautmanova I."/>
            <person name="Kiss B."/>
            <person name="Kocsube S."/>
            <person name="Kotiranta H."/>
            <person name="LaButti K.M."/>
            <person name="Lechner B.E."/>
            <person name="Liimatainen K."/>
            <person name="Lipzen A."/>
            <person name="Lukacs Z."/>
            <person name="Mihaltcheva S."/>
            <person name="Morgado L.N."/>
            <person name="Niskanen T."/>
            <person name="Noordeloos M.E."/>
            <person name="Ohm R.A."/>
            <person name="Ortiz-Santana B."/>
            <person name="Ovrebo C."/>
            <person name="Racz N."/>
            <person name="Riley R."/>
            <person name="Savchenko A."/>
            <person name="Shiryaev A."/>
            <person name="Soop K."/>
            <person name="Spirin V."/>
            <person name="Szebenyi C."/>
            <person name="Tomsovsky M."/>
            <person name="Tulloss R.E."/>
            <person name="Uehling J."/>
            <person name="Grigoriev I.V."/>
            <person name="Vagvolgyi C."/>
            <person name="Papp T."/>
            <person name="Martin F.M."/>
            <person name="Miettinen O."/>
            <person name="Hibbett D.S."/>
            <person name="Nagy L.G."/>
        </authorList>
    </citation>
    <scope>NUCLEOTIDE SEQUENCE [LARGE SCALE GENOMIC DNA]</scope>
    <source>
        <strain evidence="2 3">CBS 962.96</strain>
    </source>
</reference>
<evidence type="ECO:0000313" key="3">
    <source>
        <dbReference type="Proteomes" id="UP000297245"/>
    </source>
</evidence>
<organism evidence="2 3">
    <name type="scientific">Dendrothele bispora (strain CBS 962.96)</name>
    <dbReference type="NCBI Taxonomy" id="1314807"/>
    <lineage>
        <taxon>Eukaryota</taxon>
        <taxon>Fungi</taxon>
        <taxon>Dikarya</taxon>
        <taxon>Basidiomycota</taxon>
        <taxon>Agaricomycotina</taxon>
        <taxon>Agaricomycetes</taxon>
        <taxon>Agaricomycetidae</taxon>
        <taxon>Agaricales</taxon>
        <taxon>Agaricales incertae sedis</taxon>
        <taxon>Dendrothele</taxon>
    </lineage>
</organism>
<gene>
    <name evidence="2" type="ORF">K435DRAFT_379922</name>
</gene>
<evidence type="ECO:0000313" key="2">
    <source>
        <dbReference type="EMBL" id="THV07035.1"/>
    </source>
</evidence>
<protein>
    <submittedName>
        <fullName evidence="2">Uncharacterized protein</fullName>
    </submittedName>
</protein>
<dbReference type="EMBL" id="ML179039">
    <property type="protein sequence ID" value="THV07035.1"/>
    <property type="molecule type" value="Genomic_DNA"/>
</dbReference>
<accession>A0A4S8MV87</accession>
<dbReference type="Proteomes" id="UP000297245">
    <property type="component" value="Unassembled WGS sequence"/>
</dbReference>
<sequence>MDETGAQMLLATSRTTMHQPDREHGRPEKDNFGDTVKEGEDQGQKGFSRQC</sequence>